<accession>A0A937UQI3</accession>
<name>A0A937UQI3_9ACTN</name>
<gene>
    <name evidence="1" type="ORF">I7412_23715</name>
</gene>
<dbReference type="Proteomes" id="UP000604475">
    <property type="component" value="Unassembled WGS sequence"/>
</dbReference>
<evidence type="ECO:0000313" key="2">
    <source>
        <dbReference type="Proteomes" id="UP000604475"/>
    </source>
</evidence>
<dbReference type="RefSeq" id="WP_203007413.1">
    <property type="nucleotide sequence ID" value="NZ_JADWYW010000439.1"/>
</dbReference>
<keyword evidence="2" id="KW-1185">Reference proteome</keyword>
<protein>
    <submittedName>
        <fullName evidence="1">Uncharacterized protein</fullName>
    </submittedName>
</protein>
<organism evidence="1 2">
    <name type="scientific">Frankia nepalensis</name>
    <dbReference type="NCBI Taxonomy" id="1836974"/>
    <lineage>
        <taxon>Bacteria</taxon>
        <taxon>Bacillati</taxon>
        <taxon>Actinomycetota</taxon>
        <taxon>Actinomycetes</taxon>
        <taxon>Frankiales</taxon>
        <taxon>Frankiaceae</taxon>
        <taxon>Frankia</taxon>
    </lineage>
</organism>
<proteinExistence type="predicted"/>
<reference evidence="1" key="1">
    <citation type="submission" date="2020-12" db="EMBL/GenBank/DDBJ databases">
        <title>Genomic characterization of non-nitrogen-fixing Frankia strains.</title>
        <authorList>
            <person name="Carlos-Shanley C."/>
            <person name="Guerra T."/>
            <person name="Hahn D."/>
        </authorList>
    </citation>
    <scope>NUCLEOTIDE SEQUENCE</scope>
    <source>
        <strain evidence="1">CN6</strain>
    </source>
</reference>
<dbReference type="AlphaFoldDB" id="A0A937UQI3"/>
<comment type="caution">
    <text evidence="1">The sequence shown here is derived from an EMBL/GenBank/DDBJ whole genome shotgun (WGS) entry which is preliminary data.</text>
</comment>
<evidence type="ECO:0000313" key="1">
    <source>
        <dbReference type="EMBL" id="MBL7630118.1"/>
    </source>
</evidence>
<dbReference type="EMBL" id="JAEACQ010000242">
    <property type="protein sequence ID" value="MBL7630118.1"/>
    <property type="molecule type" value="Genomic_DNA"/>
</dbReference>
<sequence length="149" mass="17310">MDLREVRDVVGEYTGNARTVLEYSMTVKRLLDGAKEPGFSVESWAPLAELVAVDEFERVGNFKEAMTWQDYVKFLTLWAISTNWECSFKRLTERPGVVYLELEERSRLDGNVRASNSLSVYEFNEFGKIRHLDVYLQIPLPNPAILHRY</sequence>